<comment type="caution">
    <text evidence="1">The sequence shown here is derived from an EMBL/GenBank/DDBJ whole genome shotgun (WGS) entry which is preliminary data.</text>
</comment>
<dbReference type="RefSeq" id="WP_073073579.1">
    <property type="nucleotide sequence ID" value="NZ_MPPI01000023.1"/>
</dbReference>
<accession>A0A2T1DC18</accession>
<dbReference type="EMBL" id="PVWG01000021">
    <property type="protein sequence ID" value="PSB18040.1"/>
    <property type="molecule type" value="Genomic_DNA"/>
</dbReference>
<dbReference type="OrthoDB" id="531733at2"/>
<evidence type="ECO:0000313" key="2">
    <source>
        <dbReference type="Proteomes" id="UP000238634"/>
    </source>
</evidence>
<reference evidence="1 2" key="2">
    <citation type="submission" date="2018-03" db="EMBL/GenBank/DDBJ databases">
        <title>The ancient ancestry and fast evolution of plastids.</title>
        <authorList>
            <person name="Moore K.R."/>
            <person name="Magnabosco C."/>
            <person name="Momper L."/>
            <person name="Gold D.A."/>
            <person name="Bosak T."/>
            <person name="Fournier G.P."/>
        </authorList>
    </citation>
    <scope>NUCLEOTIDE SEQUENCE [LARGE SCALE GENOMIC DNA]</scope>
    <source>
        <strain evidence="1 2">ULC007</strain>
    </source>
</reference>
<reference evidence="1 2" key="1">
    <citation type="submission" date="2018-02" db="EMBL/GenBank/DDBJ databases">
        <authorList>
            <person name="Cohen D.B."/>
            <person name="Kent A.D."/>
        </authorList>
    </citation>
    <scope>NUCLEOTIDE SEQUENCE [LARGE SCALE GENOMIC DNA]</scope>
    <source>
        <strain evidence="1 2">ULC007</strain>
    </source>
</reference>
<proteinExistence type="predicted"/>
<protein>
    <submittedName>
        <fullName evidence="1">Uncharacterized protein</fullName>
    </submittedName>
</protein>
<dbReference type="AlphaFoldDB" id="A0A2T1DC18"/>
<organism evidence="1 2">
    <name type="scientific">Phormidesmis priestleyi ULC007</name>
    <dbReference type="NCBI Taxonomy" id="1920490"/>
    <lineage>
        <taxon>Bacteria</taxon>
        <taxon>Bacillati</taxon>
        <taxon>Cyanobacteriota</taxon>
        <taxon>Cyanophyceae</taxon>
        <taxon>Leptolyngbyales</taxon>
        <taxon>Leptolyngbyaceae</taxon>
        <taxon>Phormidesmis</taxon>
    </lineage>
</organism>
<name>A0A2T1DC18_9CYAN</name>
<evidence type="ECO:0000313" key="1">
    <source>
        <dbReference type="EMBL" id="PSB18040.1"/>
    </source>
</evidence>
<sequence length="97" mass="11351">MSPQLTRQDLRLLEKYRIQRLRQLFSKTLGLCLIKLDCNDTLRVHCPEPWLVDRMIADSDRLLNSTRLMLGARYISLYYAGEEVYKVETCQVKSVSA</sequence>
<gene>
    <name evidence="1" type="ORF">C7B65_16970</name>
</gene>
<dbReference type="Proteomes" id="UP000238634">
    <property type="component" value="Unassembled WGS sequence"/>
</dbReference>
<keyword evidence="2" id="KW-1185">Reference proteome</keyword>